<organism evidence="11 12">
    <name type="scientific">Pisum sativum</name>
    <name type="common">Garden pea</name>
    <name type="synonym">Lathyrus oleraceus</name>
    <dbReference type="NCBI Taxonomy" id="3888"/>
    <lineage>
        <taxon>Eukaryota</taxon>
        <taxon>Viridiplantae</taxon>
        <taxon>Streptophyta</taxon>
        <taxon>Embryophyta</taxon>
        <taxon>Tracheophyta</taxon>
        <taxon>Spermatophyta</taxon>
        <taxon>Magnoliopsida</taxon>
        <taxon>eudicotyledons</taxon>
        <taxon>Gunneridae</taxon>
        <taxon>Pentapetalae</taxon>
        <taxon>rosids</taxon>
        <taxon>fabids</taxon>
        <taxon>Fabales</taxon>
        <taxon>Fabaceae</taxon>
        <taxon>Papilionoideae</taxon>
        <taxon>50 kb inversion clade</taxon>
        <taxon>NPAAA clade</taxon>
        <taxon>Hologalegina</taxon>
        <taxon>IRL clade</taxon>
        <taxon>Fabeae</taxon>
        <taxon>Lathyrus</taxon>
    </lineage>
</organism>
<keyword evidence="4 9" id="KW-0964">Secreted</keyword>
<feature type="non-terminal residue" evidence="11">
    <location>
        <position position="126"/>
    </location>
</feature>
<comment type="PTM">
    <text evidence="9">Sulfation is important for activity and for the binding to a putative membrane receptor.</text>
</comment>
<keyword evidence="7 9" id="KW-0221">Differentiation</keyword>
<dbReference type="GO" id="GO:0008083">
    <property type="term" value="F:growth factor activity"/>
    <property type="evidence" value="ECO:0007669"/>
    <property type="project" value="UniProtKB-UniRule"/>
</dbReference>
<evidence type="ECO:0000256" key="5">
    <source>
        <dbReference type="ARBA" id="ARBA00022641"/>
    </source>
</evidence>
<name>A0A9D4W4E4_PEA</name>
<dbReference type="PANTHER" id="PTHR33285:SF33">
    <property type="entry name" value="PHYTOSULFOKINE"/>
    <property type="match status" value="1"/>
</dbReference>
<reference evidence="11 12" key="1">
    <citation type="journal article" date="2022" name="Nat. Genet.">
        <title>Improved pea reference genome and pan-genome highlight genomic features and evolutionary characteristics.</title>
        <authorList>
            <person name="Yang T."/>
            <person name="Liu R."/>
            <person name="Luo Y."/>
            <person name="Hu S."/>
            <person name="Wang D."/>
            <person name="Wang C."/>
            <person name="Pandey M.K."/>
            <person name="Ge S."/>
            <person name="Xu Q."/>
            <person name="Li N."/>
            <person name="Li G."/>
            <person name="Huang Y."/>
            <person name="Saxena R.K."/>
            <person name="Ji Y."/>
            <person name="Li M."/>
            <person name="Yan X."/>
            <person name="He Y."/>
            <person name="Liu Y."/>
            <person name="Wang X."/>
            <person name="Xiang C."/>
            <person name="Varshney R.K."/>
            <person name="Ding H."/>
            <person name="Gao S."/>
            <person name="Zong X."/>
        </authorList>
    </citation>
    <scope>NUCLEOTIDE SEQUENCE [LARGE SCALE GENOMIC DNA]</scope>
    <source>
        <strain evidence="11 12">cv. Zhongwan 6</strain>
    </source>
</reference>
<keyword evidence="3 9" id="KW-0217">Developmental protein</keyword>
<evidence type="ECO:0000256" key="9">
    <source>
        <dbReference type="RuleBase" id="RU368031"/>
    </source>
</evidence>
<dbReference type="Gramene" id="Psat06G0216600-T1">
    <property type="protein sequence ID" value="KAI5395878.1"/>
    <property type="gene ID" value="KIW84_062166"/>
</dbReference>
<dbReference type="AlphaFoldDB" id="A0A9D4W4E4"/>
<evidence type="ECO:0000256" key="3">
    <source>
        <dbReference type="ARBA" id="ARBA00022473"/>
    </source>
</evidence>
<evidence type="ECO:0000256" key="1">
    <source>
        <dbReference type="ARBA" id="ARBA00004613"/>
    </source>
</evidence>
<dbReference type="GO" id="GO:0030154">
    <property type="term" value="P:cell differentiation"/>
    <property type="evidence" value="ECO:0007669"/>
    <property type="project" value="UniProtKB-UniRule"/>
</dbReference>
<dbReference type="Pfam" id="PF06404">
    <property type="entry name" value="PSK"/>
    <property type="match status" value="1"/>
</dbReference>
<comment type="similarity">
    <text evidence="2 9">Belongs to the phytosulfokine family.</text>
</comment>
<protein>
    <recommendedName>
        <fullName evidence="9">Phytosulfokine</fullName>
    </recommendedName>
    <component>
        <recommendedName>
            <fullName evidence="9">Phytosulfokine-alpha</fullName>
            <shortName evidence="9">PSK-alpha</shortName>
            <shortName evidence="9">Phytosulfokine-a</shortName>
        </recommendedName>
    </component>
    <component>
        <recommendedName>
            <fullName evidence="9">Phytosulfokine-beta</fullName>
            <shortName evidence="9">PSK-beta</shortName>
            <shortName evidence="9">Phytosulfokine-b</shortName>
        </recommendedName>
    </component>
</protein>
<dbReference type="EMBL" id="JAMSHJ010000006">
    <property type="protein sequence ID" value="KAI5395878.1"/>
    <property type="molecule type" value="Genomic_DNA"/>
</dbReference>
<keyword evidence="6 9" id="KW-0732">Signal</keyword>
<sequence>FLESPRDTNSSSSFKQLYANAMFHLFIRFYHIPSKVTPMKHQILLFFFVLILSSFFASARFLVPPNASKHGEKELKVIGKSSTEMKEDMEQLMGSEECSEKDEECFSRRMIAEAHLDYIYTQHHKP</sequence>
<keyword evidence="12" id="KW-1185">Reference proteome</keyword>
<evidence type="ECO:0000313" key="11">
    <source>
        <dbReference type="EMBL" id="KAI5395878.1"/>
    </source>
</evidence>
<gene>
    <name evidence="11" type="ORF">KIW84_062166</name>
</gene>
<comment type="function">
    <text evidence="9">Promotes plant cell differentiation, organogenesis and somatic embryogenesis as well as cell proliferation.</text>
</comment>
<comment type="subcellular location">
    <subcellularLocation>
        <location evidence="1 9">Secreted</location>
    </subcellularLocation>
</comment>
<feature type="transmembrane region" description="Helical" evidence="10">
    <location>
        <begin position="43"/>
        <end position="63"/>
    </location>
</feature>
<dbReference type="GO" id="GO:0005576">
    <property type="term" value="C:extracellular region"/>
    <property type="evidence" value="ECO:0007669"/>
    <property type="project" value="UniProtKB-SubCell"/>
</dbReference>
<evidence type="ECO:0000256" key="10">
    <source>
        <dbReference type="SAM" id="Phobius"/>
    </source>
</evidence>
<proteinExistence type="inferred from homology"/>
<keyword evidence="8 9" id="KW-0339">Growth factor</keyword>
<evidence type="ECO:0000256" key="4">
    <source>
        <dbReference type="ARBA" id="ARBA00022525"/>
    </source>
</evidence>
<dbReference type="GO" id="GO:0008283">
    <property type="term" value="P:cell population proliferation"/>
    <property type="evidence" value="ECO:0007669"/>
    <property type="project" value="UniProtKB-UniRule"/>
</dbReference>
<dbReference type="InterPro" id="IPR009438">
    <property type="entry name" value="Phytosulfokine"/>
</dbReference>
<dbReference type="Proteomes" id="UP001058974">
    <property type="component" value="Chromosome 6"/>
</dbReference>
<dbReference type="PANTHER" id="PTHR33285">
    <property type="entry name" value="PHYTOSULFOKINES 3"/>
    <property type="match status" value="1"/>
</dbReference>
<evidence type="ECO:0000256" key="7">
    <source>
        <dbReference type="ARBA" id="ARBA00022782"/>
    </source>
</evidence>
<keyword evidence="10" id="KW-0472">Membrane</keyword>
<evidence type="ECO:0000313" key="12">
    <source>
        <dbReference type="Proteomes" id="UP001058974"/>
    </source>
</evidence>
<comment type="PTM">
    <text evidence="9">PSK-alpha is produced by endopeptidase digestion. PSK-beta is produced from PSK-alpha by exopeptidase digestion.</text>
</comment>
<accession>A0A9D4W4E4</accession>
<keyword evidence="5 9" id="KW-0765">Sulfation</keyword>
<keyword evidence="10" id="KW-1133">Transmembrane helix</keyword>
<evidence type="ECO:0000256" key="6">
    <source>
        <dbReference type="ARBA" id="ARBA00022729"/>
    </source>
</evidence>
<evidence type="ECO:0000256" key="8">
    <source>
        <dbReference type="ARBA" id="ARBA00023030"/>
    </source>
</evidence>
<comment type="caution">
    <text evidence="11">The sequence shown here is derived from an EMBL/GenBank/DDBJ whole genome shotgun (WGS) entry which is preliminary data.</text>
</comment>
<keyword evidence="10" id="KW-0812">Transmembrane</keyword>
<evidence type="ECO:0000256" key="2">
    <source>
        <dbReference type="ARBA" id="ARBA00010781"/>
    </source>
</evidence>